<accession>A0ABQ4NJH8</accession>
<evidence type="ECO:0000313" key="2">
    <source>
        <dbReference type="Proteomes" id="UP000786693"/>
    </source>
</evidence>
<proteinExistence type="predicted"/>
<protein>
    <recommendedName>
        <fullName evidence="3">BrnA antitoxin of type II toxin-antitoxin system</fullName>
    </recommendedName>
</protein>
<dbReference type="EMBL" id="BPFH01000002">
    <property type="protein sequence ID" value="GIT94553.1"/>
    <property type="molecule type" value="Genomic_DNA"/>
</dbReference>
<reference evidence="1 2" key="1">
    <citation type="submission" date="2021-05" db="EMBL/GenBank/DDBJ databases">
        <title>Bacteria Genome sequencing.</title>
        <authorList>
            <person name="Takabe Y."/>
            <person name="Nakajima Y."/>
            <person name="Suzuki S."/>
            <person name="Shiozaki T."/>
        </authorList>
    </citation>
    <scope>NUCLEOTIDE SEQUENCE [LARGE SCALE GENOMIC DNA]</scope>
    <source>
        <strain evidence="1 2">AI_62</strain>
    </source>
</reference>
<gene>
    <name evidence="1" type="ORF">JANAI62_11760</name>
</gene>
<sequence>MATKKQAQAELFAIMDRFQWDLAHRATREGMIPDEWRKVWQDRGSRKRKVSLWVDEDVYRLFKSMGAGMGPRMNQVLGAFVRARLAGMLEGEDLSERYREEWMGKAKPSVAEAIAMYEKTLGK</sequence>
<dbReference type="Pfam" id="PF14384">
    <property type="entry name" value="BrnA_antitoxin"/>
    <property type="match status" value="1"/>
</dbReference>
<evidence type="ECO:0008006" key="3">
    <source>
        <dbReference type="Google" id="ProtNLM"/>
    </source>
</evidence>
<dbReference type="InterPro" id="IPR025528">
    <property type="entry name" value="BrnA_antitoxin"/>
</dbReference>
<dbReference type="Proteomes" id="UP000786693">
    <property type="component" value="Unassembled WGS sequence"/>
</dbReference>
<comment type="caution">
    <text evidence="1">The sequence shown here is derived from an EMBL/GenBank/DDBJ whole genome shotgun (WGS) entry which is preliminary data.</text>
</comment>
<evidence type="ECO:0000313" key="1">
    <source>
        <dbReference type="EMBL" id="GIT94553.1"/>
    </source>
</evidence>
<name>A0ABQ4NJH8_9RHOB</name>
<dbReference type="RefSeq" id="WP_220748083.1">
    <property type="nucleotide sequence ID" value="NZ_BPFH01000002.1"/>
</dbReference>
<organism evidence="1 2">
    <name type="scientific">Jannaschia pagri</name>
    <dbReference type="NCBI Taxonomy" id="2829797"/>
    <lineage>
        <taxon>Bacteria</taxon>
        <taxon>Pseudomonadati</taxon>
        <taxon>Pseudomonadota</taxon>
        <taxon>Alphaproteobacteria</taxon>
        <taxon>Rhodobacterales</taxon>
        <taxon>Roseobacteraceae</taxon>
        <taxon>Jannaschia</taxon>
    </lineage>
</organism>
<keyword evidence="2" id="KW-1185">Reference proteome</keyword>